<evidence type="ECO:0000256" key="4">
    <source>
        <dbReference type="SAM" id="SignalP"/>
    </source>
</evidence>
<feature type="domain" description="Calcineurin-like phosphoesterase" evidence="5">
    <location>
        <begin position="21"/>
        <end position="293"/>
    </location>
</feature>
<dbReference type="GO" id="GO:0005615">
    <property type="term" value="C:extracellular space"/>
    <property type="evidence" value="ECO:0007669"/>
    <property type="project" value="TreeGrafter"/>
</dbReference>
<dbReference type="GO" id="GO:0008081">
    <property type="term" value="F:phosphoric diester hydrolase activity"/>
    <property type="evidence" value="ECO:0007669"/>
    <property type="project" value="TreeGrafter"/>
</dbReference>
<proteinExistence type="inferred from homology"/>
<reference evidence="6 7" key="1">
    <citation type="journal article" date="2024" name="BMC Genomics">
        <title>Genome assembly of redclaw crayfish (Cherax quadricarinatus) provides insights into its immune adaptation and hypoxia tolerance.</title>
        <authorList>
            <person name="Liu Z."/>
            <person name="Zheng J."/>
            <person name="Li H."/>
            <person name="Fang K."/>
            <person name="Wang S."/>
            <person name="He J."/>
            <person name="Zhou D."/>
            <person name="Weng S."/>
            <person name="Chi M."/>
            <person name="Gu Z."/>
            <person name="He J."/>
            <person name="Li F."/>
            <person name="Wang M."/>
        </authorList>
    </citation>
    <scope>NUCLEOTIDE SEQUENCE [LARGE SCALE GENOMIC DNA]</scope>
    <source>
        <strain evidence="6">ZL_2023a</strain>
    </source>
</reference>
<dbReference type="InterPro" id="IPR004843">
    <property type="entry name" value="Calcineurin-like_PHP"/>
</dbReference>
<keyword evidence="4" id="KW-0732">Signal</keyword>
<evidence type="ECO:0000259" key="5">
    <source>
        <dbReference type="Pfam" id="PF00149"/>
    </source>
</evidence>
<feature type="signal peptide" evidence="4">
    <location>
        <begin position="1"/>
        <end position="17"/>
    </location>
</feature>
<dbReference type="InterPro" id="IPR041805">
    <property type="entry name" value="ASMase/PPN1_MPP"/>
</dbReference>
<evidence type="ECO:0000256" key="3">
    <source>
        <dbReference type="ARBA" id="ARBA00023180"/>
    </source>
</evidence>
<dbReference type="Gene3D" id="3.60.21.10">
    <property type="match status" value="1"/>
</dbReference>
<dbReference type="InterPro" id="IPR029052">
    <property type="entry name" value="Metallo-depent_PP-like"/>
</dbReference>
<evidence type="ECO:0000256" key="1">
    <source>
        <dbReference type="ARBA" id="ARBA00008234"/>
    </source>
</evidence>
<keyword evidence="2" id="KW-0378">Hydrolase</keyword>
<gene>
    <name evidence="6" type="ORF">OTU49_016160</name>
</gene>
<evidence type="ECO:0000313" key="6">
    <source>
        <dbReference type="EMBL" id="KAK8748465.1"/>
    </source>
</evidence>
<dbReference type="Proteomes" id="UP001445076">
    <property type="component" value="Unassembled WGS sequence"/>
</dbReference>
<protein>
    <recommendedName>
        <fullName evidence="5">Calcineurin-like phosphoesterase domain-containing protein</fullName>
    </recommendedName>
</protein>
<keyword evidence="3" id="KW-0325">Glycoprotein</keyword>
<evidence type="ECO:0000313" key="7">
    <source>
        <dbReference type="Proteomes" id="UP001445076"/>
    </source>
</evidence>
<dbReference type="EMBL" id="JARKIK010000012">
    <property type="protein sequence ID" value="KAK8748465.1"/>
    <property type="molecule type" value="Genomic_DNA"/>
</dbReference>
<dbReference type="PANTHER" id="PTHR10340">
    <property type="entry name" value="SPHINGOMYELIN PHOSPHODIESTERASE"/>
    <property type="match status" value="1"/>
</dbReference>
<dbReference type="PANTHER" id="PTHR10340:SF57">
    <property type="entry name" value="METALLOPHOS DOMAIN-CONTAINING PROTEIN"/>
    <property type="match status" value="1"/>
</dbReference>
<dbReference type="AlphaFoldDB" id="A0AAW0Y9C8"/>
<dbReference type="SUPFAM" id="SSF56300">
    <property type="entry name" value="Metallo-dependent phosphatases"/>
    <property type="match status" value="1"/>
</dbReference>
<sequence>MVLLVVLMVIFPYNIQAKIGTFWHVTDLHYDVNYTTSGSRDKMCWNQATRSEDGAGSSSPGQFGDYECDAPLSLVMSAVQAMAKLHPKPDFVLWTGDDTAHVADSYFNTNKVVDIVGTLTSILNQSFPTTPFFPILGNHDYYPKNQFPLGKSDLQTQVADLWRSWLTKIPYTSFQTDGRYWADVQGTNVTIVALNTLLWYKSNDNTAFLPDSDPNGADPGKHFAWADEVLRKLSARKRRVYIIGHIPPGKFERYQQTKEGFHWFQPRYNDRFIQMIQNHSDVIEAQFFAHHHTDSFR</sequence>
<organism evidence="6 7">
    <name type="scientific">Cherax quadricarinatus</name>
    <name type="common">Australian red claw crayfish</name>
    <dbReference type="NCBI Taxonomy" id="27406"/>
    <lineage>
        <taxon>Eukaryota</taxon>
        <taxon>Metazoa</taxon>
        <taxon>Ecdysozoa</taxon>
        <taxon>Arthropoda</taxon>
        <taxon>Crustacea</taxon>
        <taxon>Multicrustacea</taxon>
        <taxon>Malacostraca</taxon>
        <taxon>Eumalacostraca</taxon>
        <taxon>Eucarida</taxon>
        <taxon>Decapoda</taxon>
        <taxon>Pleocyemata</taxon>
        <taxon>Astacidea</taxon>
        <taxon>Parastacoidea</taxon>
        <taxon>Parastacidae</taxon>
        <taxon>Cherax</taxon>
    </lineage>
</organism>
<dbReference type="CDD" id="cd00842">
    <property type="entry name" value="MPP_ASMase"/>
    <property type="match status" value="1"/>
</dbReference>
<name>A0AAW0Y9C8_CHEQU</name>
<comment type="similarity">
    <text evidence="1">Belongs to the acid sphingomyelinase family.</text>
</comment>
<feature type="chain" id="PRO_5043934496" description="Calcineurin-like phosphoesterase domain-containing protein" evidence="4">
    <location>
        <begin position="18"/>
        <end position="297"/>
    </location>
</feature>
<accession>A0AAW0Y9C8</accession>
<comment type="caution">
    <text evidence="6">The sequence shown here is derived from an EMBL/GenBank/DDBJ whole genome shotgun (WGS) entry which is preliminary data.</text>
</comment>
<dbReference type="Pfam" id="PF00149">
    <property type="entry name" value="Metallophos"/>
    <property type="match status" value="1"/>
</dbReference>
<evidence type="ECO:0000256" key="2">
    <source>
        <dbReference type="ARBA" id="ARBA00022801"/>
    </source>
</evidence>
<keyword evidence="7" id="KW-1185">Reference proteome</keyword>